<comment type="caution">
    <text evidence="2">The sequence shown here is derived from an EMBL/GenBank/DDBJ whole genome shotgun (WGS) entry which is preliminary data.</text>
</comment>
<sequence length="233" mass="26116">MSHSQIQWVLANVETEEQVTFTTFVKRFRFSDKQSATEAYLSLINSSQIRQSRREKLREAFVFFQKNHEEDFWANRALQLNSQTSSKKAAVFVQNVGLRQAESAYRHCFSKIDVSTAATPSKPNESENETVIETKHKLLSTTTADASVNKKMRHILQEEMDASQESVAINPQPSEVEGETTNVIGGDGVGDDVEDNADDCVQDEFQSTARTAVELVNGGQYATKSLQENINKT</sequence>
<reference evidence="2" key="1">
    <citation type="journal article" date="2020" name="Fungal Divers.">
        <title>Resolving the Mortierellaceae phylogeny through synthesis of multi-gene phylogenetics and phylogenomics.</title>
        <authorList>
            <person name="Vandepol N."/>
            <person name="Liber J."/>
            <person name="Desiro A."/>
            <person name="Na H."/>
            <person name="Kennedy M."/>
            <person name="Barry K."/>
            <person name="Grigoriev I.V."/>
            <person name="Miller A.N."/>
            <person name="O'Donnell K."/>
            <person name="Stajich J.E."/>
            <person name="Bonito G."/>
        </authorList>
    </citation>
    <scope>NUCLEOTIDE SEQUENCE</scope>
    <source>
        <strain evidence="2">MES-2147</strain>
    </source>
</reference>
<evidence type="ECO:0000313" key="2">
    <source>
        <dbReference type="EMBL" id="KAF9944885.1"/>
    </source>
</evidence>
<accession>A0A9P6LVQ5</accession>
<dbReference type="AlphaFoldDB" id="A0A9P6LVQ5"/>
<keyword evidence="3" id="KW-1185">Reference proteome</keyword>
<protein>
    <submittedName>
        <fullName evidence="2">Uncharacterized protein</fullName>
    </submittedName>
</protein>
<proteinExistence type="predicted"/>
<dbReference type="EMBL" id="JAAAHW010008198">
    <property type="protein sequence ID" value="KAF9944885.1"/>
    <property type="molecule type" value="Genomic_DNA"/>
</dbReference>
<organism evidence="2 3">
    <name type="scientific">Modicella reniformis</name>
    <dbReference type="NCBI Taxonomy" id="1440133"/>
    <lineage>
        <taxon>Eukaryota</taxon>
        <taxon>Fungi</taxon>
        <taxon>Fungi incertae sedis</taxon>
        <taxon>Mucoromycota</taxon>
        <taxon>Mortierellomycotina</taxon>
        <taxon>Mortierellomycetes</taxon>
        <taxon>Mortierellales</taxon>
        <taxon>Mortierellaceae</taxon>
        <taxon>Modicella</taxon>
    </lineage>
</organism>
<gene>
    <name evidence="2" type="ORF">BGZ65_011464</name>
</gene>
<feature type="region of interest" description="Disordered" evidence="1">
    <location>
        <begin position="173"/>
        <end position="196"/>
    </location>
</feature>
<name>A0A9P6LVQ5_9FUNG</name>
<evidence type="ECO:0000256" key="1">
    <source>
        <dbReference type="SAM" id="MobiDB-lite"/>
    </source>
</evidence>
<dbReference type="Proteomes" id="UP000749646">
    <property type="component" value="Unassembled WGS sequence"/>
</dbReference>
<dbReference type="OrthoDB" id="2421352at2759"/>
<evidence type="ECO:0000313" key="3">
    <source>
        <dbReference type="Proteomes" id="UP000749646"/>
    </source>
</evidence>
<feature type="non-terminal residue" evidence="2">
    <location>
        <position position="1"/>
    </location>
</feature>